<dbReference type="EMBL" id="SZYD01000010">
    <property type="protein sequence ID" value="KAD4983112.1"/>
    <property type="molecule type" value="Genomic_DNA"/>
</dbReference>
<comment type="caution">
    <text evidence="2">The sequence shown here is derived from an EMBL/GenBank/DDBJ whole genome shotgun (WGS) entry which is preliminary data.</text>
</comment>
<sequence length="110" mass="12212">MDSSTGLPPQFASTYNPPQPMTGPSQWSTGLRDCGKDCSSCCLTCWCTFISFGQIAEIVDKGTTYRFNSNHEHRKLKYRGFKPSLGWEGNLARHNQGIVLPPVGPGEMER</sequence>
<dbReference type="NCBIfam" id="TIGR01571">
    <property type="entry name" value="A_thal_Cys_rich"/>
    <property type="match status" value="1"/>
</dbReference>
<proteinExistence type="predicted"/>
<dbReference type="Proteomes" id="UP000326396">
    <property type="component" value="Linkage Group LG18"/>
</dbReference>
<accession>A0A5N6NSA6</accession>
<protein>
    <submittedName>
        <fullName evidence="2">Uncharacterized protein</fullName>
    </submittedName>
</protein>
<evidence type="ECO:0000313" key="2">
    <source>
        <dbReference type="EMBL" id="KAD4983112.1"/>
    </source>
</evidence>
<dbReference type="AlphaFoldDB" id="A0A5N6NSA6"/>
<evidence type="ECO:0000256" key="1">
    <source>
        <dbReference type="SAM" id="MobiDB-lite"/>
    </source>
</evidence>
<reference evidence="2 3" key="1">
    <citation type="submission" date="2019-05" db="EMBL/GenBank/DDBJ databases">
        <title>Mikania micrantha, genome provides insights into the molecular mechanism of rapid growth.</title>
        <authorList>
            <person name="Liu B."/>
        </authorList>
    </citation>
    <scope>NUCLEOTIDE SEQUENCE [LARGE SCALE GENOMIC DNA]</scope>
    <source>
        <strain evidence="2">NLD-2019</strain>
        <tissue evidence="2">Leaf</tissue>
    </source>
</reference>
<feature type="region of interest" description="Disordered" evidence="1">
    <location>
        <begin position="1"/>
        <end position="27"/>
    </location>
</feature>
<dbReference type="OrthoDB" id="1045822at2759"/>
<gene>
    <name evidence="2" type="ORF">E3N88_19783</name>
</gene>
<keyword evidence="3" id="KW-1185">Reference proteome</keyword>
<evidence type="ECO:0000313" key="3">
    <source>
        <dbReference type="Proteomes" id="UP000326396"/>
    </source>
</evidence>
<dbReference type="Pfam" id="PF04749">
    <property type="entry name" value="PLAC8"/>
    <property type="match status" value="1"/>
</dbReference>
<organism evidence="2 3">
    <name type="scientific">Mikania micrantha</name>
    <name type="common">bitter vine</name>
    <dbReference type="NCBI Taxonomy" id="192012"/>
    <lineage>
        <taxon>Eukaryota</taxon>
        <taxon>Viridiplantae</taxon>
        <taxon>Streptophyta</taxon>
        <taxon>Embryophyta</taxon>
        <taxon>Tracheophyta</taxon>
        <taxon>Spermatophyta</taxon>
        <taxon>Magnoliopsida</taxon>
        <taxon>eudicotyledons</taxon>
        <taxon>Gunneridae</taxon>
        <taxon>Pentapetalae</taxon>
        <taxon>asterids</taxon>
        <taxon>campanulids</taxon>
        <taxon>Asterales</taxon>
        <taxon>Asteraceae</taxon>
        <taxon>Asteroideae</taxon>
        <taxon>Heliantheae alliance</taxon>
        <taxon>Eupatorieae</taxon>
        <taxon>Mikania</taxon>
    </lineage>
</organism>
<dbReference type="PANTHER" id="PTHR15907">
    <property type="entry name" value="DUF614 FAMILY PROTEIN-RELATED"/>
    <property type="match status" value="1"/>
</dbReference>
<dbReference type="InterPro" id="IPR006461">
    <property type="entry name" value="PLAC_motif_containing"/>
</dbReference>
<name>A0A5N6NSA6_9ASTR</name>